<evidence type="ECO:0000256" key="19">
    <source>
        <dbReference type="PROSITE-ProRule" id="PRU01122"/>
    </source>
</evidence>
<feature type="binding site" evidence="15 18">
    <location>
        <begin position="358"/>
        <end position="365"/>
    </location>
    <ligand>
        <name>ATP</name>
        <dbReference type="ChEBI" id="CHEBI:30616"/>
    </ligand>
</feature>
<comment type="similarity">
    <text evidence="15 16 19 20">Belongs to the peptidase S16 family.</text>
</comment>
<dbReference type="Gene3D" id="2.30.130.40">
    <property type="entry name" value="LON domain-like"/>
    <property type="match status" value="1"/>
</dbReference>
<proteinExistence type="evidence at transcript level"/>
<dbReference type="InterPro" id="IPR003593">
    <property type="entry name" value="AAA+_ATPase"/>
</dbReference>
<dbReference type="RefSeq" id="WP_258877576.1">
    <property type="nucleotide sequence ID" value="NZ_CP048914.1"/>
</dbReference>
<dbReference type="EC" id="3.4.21.53" evidence="12 15"/>
<evidence type="ECO:0000256" key="8">
    <source>
        <dbReference type="ARBA" id="ARBA00023016"/>
    </source>
</evidence>
<evidence type="ECO:0000256" key="1">
    <source>
        <dbReference type="ARBA" id="ARBA00004496"/>
    </source>
</evidence>
<dbReference type="InterPro" id="IPR015947">
    <property type="entry name" value="PUA-like_sf"/>
</dbReference>
<dbReference type="PROSITE" id="PS51786">
    <property type="entry name" value="LON_PROTEOLYTIC"/>
    <property type="match status" value="1"/>
</dbReference>
<evidence type="ECO:0000256" key="13">
    <source>
        <dbReference type="ARBA" id="ARBA00071934"/>
    </source>
</evidence>
<dbReference type="Pfam" id="PF22667">
    <property type="entry name" value="Lon_lid"/>
    <property type="match status" value="1"/>
</dbReference>
<dbReference type="CDD" id="cd19500">
    <property type="entry name" value="RecA-like_Lon"/>
    <property type="match status" value="1"/>
</dbReference>
<dbReference type="EMBL" id="CP048914">
    <property type="protein sequence ID" value="QMS85769.1"/>
    <property type="molecule type" value="Genomic_DNA"/>
</dbReference>
<protein>
    <recommendedName>
        <fullName evidence="13 15">Lon protease</fullName>
        <ecNumber evidence="12 15">3.4.21.53</ecNumber>
    </recommendedName>
    <alternativeName>
        <fullName evidence="14 15">ATP-dependent protease La</fullName>
    </alternativeName>
</protein>
<evidence type="ECO:0000256" key="3">
    <source>
        <dbReference type="ARBA" id="ARBA00022670"/>
    </source>
</evidence>
<accession>A0A7L7KTL7</accession>
<evidence type="ECO:0000256" key="5">
    <source>
        <dbReference type="ARBA" id="ARBA00022801"/>
    </source>
</evidence>
<evidence type="ECO:0000256" key="9">
    <source>
        <dbReference type="ARBA" id="ARBA00026070"/>
    </source>
</evidence>
<sequence length="774" mass="86650">MYQANVLTEGILPSIAIRGIAPFPHTDLRIEVGRNVSKKALLEAEKNYDSHLLLLIQENPMHDTPTKSNVLNHGVIARIGIKIKLPNGNYKVKFDPIVRAELLQFQQTEPFFVTRFKTMPTVQDDIDQELALVRMLAKQVLDNGKSLLKNPKASLEAIQNGVSSDKLCDVVANSLKIAETQKFKYVETASLNQRLTYLLEDIEKEKYMTQIENQINMTVKKNIDENQKEYYLREKMKAIQEELGDKAKRESDIEELKDKIIAKKMPPHIEEKALYELSRYQTLPASSGESGVIRTYLDFIIELPWHEVSIDETDISKAEDALDSTHFGLEKVKERIIEYLAVKILTGKNPQTILCLVGPPGVGKTSLAQSIAKALGRNFVKQSLGGVKDESEIRGHRRTYLGALPGRIMQGMKKAKVVNPVFLLDEIDKLGFDYKGDPSAALLEVLDPEQNAKFSDHYLEEQYDLSQVLFIATANYLGNIPAPLRDRMEIIELSSYTEIEKLNIAKEHLIDKQLETHGLTTDKFQINDDAVMEMIRSYTREAGVRQLDRLFGSLIRKSIKIILGDKKDKVMITAENLNDFLGKPRFSNTKAEKDDQVGVVTGLAYTQFGGDTLPVEVTYYKGKGNLVLTGKLGDVMKESAQAALSYVKSNADKLGIDISIFHENDIHIHVPEGAVPKDGPSAGVTITTAIVSALTNKKVDHFLGMTGEITLRGRVLPIGGLKEKSIAAHRSGLKTIMIPFDNKKDLEDIPQDVKDHLEIIPVETIDEIITRALK</sequence>
<dbReference type="Gene3D" id="1.20.5.5270">
    <property type="match status" value="1"/>
</dbReference>
<keyword evidence="3 15" id="KW-0645">Protease</keyword>
<keyword evidence="4 15" id="KW-0547">Nucleotide-binding</keyword>
<keyword evidence="7 15" id="KW-0067">ATP-binding</keyword>
<keyword evidence="6 15" id="KW-0720">Serine protease</keyword>
<reference evidence="23 24" key="1">
    <citation type="submission" date="2020-02" db="EMBL/GenBank/DDBJ databases">
        <authorList>
            <person name="Zheng R.K."/>
            <person name="Sun C.M."/>
        </authorList>
    </citation>
    <scope>NUCLEOTIDE SEQUENCE [LARGE SCALE GENOMIC DNA]</scope>
    <source>
        <strain evidence="24">zrk13</strain>
    </source>
</reference>
<dbReference type="InterPro" id="IPR046336">
    <property type="entry name" value="Lon_prtase_N_sf"/>
</dbReference>
<comment type="induction">
    <text evidence="15">By heat shock.</text>
</comment>
<feature type="domain" description="Lon N-terminal" evidence="22">
    <location>
        <begin position="12"/>
        <end position="206"/>
    </location>
</feature>
<dbReference type="SMART" id="SM00464">
    <property type="entry name" value="LON"/>
    <property type="match status" value="1"/>
</dbReference>
<dbReference type="GO" id="GO:0006515">
    <property type="term" value="P:protein quality control for misfolded or incompletely synthesized proteins"/>
    <property type="evidence" value="ECO:0007669"/>
    <property type="project" value="UniProtKB-UniRule"/>
</dbReference>
<evidence type="ECO:0000259" key="22">
    <source>
        <dbReference type="PROSITE" id="PS51787"/>
    </source>
</evidence>
<dbReference type="GO" id="GO:0004176">
    <property type="term" value="F:ATP-dependent peptidase activity"/>
    <property type="evidence" value="ECO:0007669"/>
    <property type="project" value="UniProtKB-UniRule"/>
</dbReference>
<evidence type="ECO:0000256" key="17">
    <source>
        <dbReference type="PIRSR" id="PIRSR001174-1"/>
    </source>
</evidence>
<evidence type="ECO:0000259" key="21">
    <source>
        <dbReference type="PROSITE" id="PS51786"/>
    </source>
</evidence>
<evidence type="ECO:0000256" key="6">
    <source>
        <dbReference type="ARBA" id="ARBA00022825"/>
    </source>
</evidence>
<dbReference type="InterPro" id="IPR020568">
    <property type="entry name" value="Ribosomal_Su5_D2-typ_SF"/>
</dbReference>
<dbReference type="PANTHER" id="PTHR10046">
    <property type="entry name" value="ATP DEPENDENT LON PROTEASE FAMILY MEMBER"/>
    <property type="match status" value="1"/>
</dbReference>
<evidence type="ECO:0000313" key="24">
    <source>
        <dbReference type="Proteomes" id="UP000514720"/>
    </source>
</evidence>
<dbReference type="InterPro" id="IPR054594">
    <property type="entry name" value="Lon_lid"/>
</dbReference>
<keyword evidence="5 15" id="KW-0378">Hydrolase</keyword>
<dbReference type="Pfam" id="PF05362">
    <property type="entry name" value="Lon_C"/>
    <property type="match status" value="1"/>
</dbReference>
<gene>
    <name evidence="15 23" type="primary">lon</name>
    <name evidence="23" type="ORF">G4Z02_08430</name>
</gene>
<dbReference type="Gene3D" id="3.30.230.10">
    <property type="match status" value="1"/>
</dbReference>
<dbReference type="NCBIfam" id="TIGR00763">
    <property type="entry name" value="lon"/>
    <property type="match status" value="1"/>
</dbReference>
<dbReference type="InterPro" id="IPR008268">
    <property type="entry name" value="Peptidase_S16_AS"/>
</dbReference>
<dbReference type="PROSITE" id="PS51787">
    <property type="entry name" value="LON_N"/>
    <property type="match status" value="1"/>
</dbReference>
<evidence type="ECO:0000256" key="20">
    <source>
        <dbReference type="RuleBase" id="RU000591"/>
    </source>
</evidence>
<dbReference type="InterPro" id="IPR027065">
    <property type="entry name" value="Lon_Prtase"/>
</dbReference>
<keyword evidence="2 15" id="KW-0963">Cytoplasm</keyword>
<dbReference type="SUPFAM" id="SSF52540">
    <property type="entry name" value="P-loop containing nucleoside triphosphate hydrolases"/>
    <property type="match status" value="1"/>
</dbReference>
<evidence type="ECO:0000256" key="4">
    <source>
        <dbReference type="ARBA" id="ARBA00022741"/>
    </source>
</evidence>
<evidence type="ECO:0000256" key="7">
    <source>
        <dbReference type="ARBA" id="ARBA00022840"/>
    </source>
</evidence>
<organism evidence="23 24">
    <name type="scientific">Candidatus Xianfuyuplasma coldseepsis</name>
    <dbReference type="NCBI Taxonomy" id="2782163"/>
    <lineage>
        <taxon>Bacteria</taxon>
        <taxon>Bacillati</taxon>
        <taxon>Mycoplasmatota</taxon>
        <taxon>Mollicutes</taxon>
        <taxon>Candidatus Izemoplasmatales</taxon>
        <taxon>Candidatus Izemoplasmataceae</taxon>
        <taxon>Candidatus Xianfuyuplasma</taxon>
    </lineage>
</organism>
<dbReference type="SMART" id="SM00382">
    <property type="entry name" value="AAA"/>
    <property type="match status" value="1"/>
</dbReference>
<dbReference type="GO" id="GO:0034605">
    <property type="term" value="P:cellular response to heat"/>
    <property type="evidence" value="ECO:0007669"/>
    <property type="project" value="UniProtKB-UniRule"/>
</dbReference>
<name>A0A7L7KTL7_9MOLU</name>
<dbReference type="GO" id="GO:0005524">
    <property type="term" value="F:ATP binding"/>
    <property type="evidence" value="ECO:0007669"/>
    <property type="project" value="UniProtKB-UniRule"/>
</dbReference>
<dbReference type="InterPro" id="IPR014721">
    <property type="entry name" value="Ribsml_uS5_D2-typ_fold_subgr"/>
</dbReference>
<dbReference type="Pfam" id="PF02190">
    <property type="entry name" value="LON_substr_bdg"/>
    <property type="match status" value="1"/>
</dbReference>
<feature type="active site" evidence="15 17">
    <location>
        <position position="724"/>
    </location>
</feature>
<comment type="function">
    <text evidence="11 15">ATP-dependent serine protease that mediates the selective degradation of mutant and abnormal proteins as well as certain short-lived regulatory proteins. Required for cellular homeostasis and for survival from DNA damage and developmental changes induced by stress. Degrades polypeptides processively to yield small peptide fragments that are 5 to 10 amino acids long. Binds to DNA in a double-stranded, site-specific manner.</text>
</comment>
<keyword evidence="24" id="KW-1185">Reference proteome</keyword>
<dbReference type="Gene3D" id="1.10.8.60">
    <property type="match status" value="1"/>
</dbReference>
<evidence type="ECO:0000256" key="14">
    <source>
        <dbReference type="ARBA" id="ARBA00082722"/>
    </source>
</evidence>
<feature type="domain" description="Lon proteolytic" evidence="21">
    <location>
        <begin position="594"/>
        <end position="774"/>
    </location>
</feature>
<dbReference type="PROSITE" id="PS01046">
    <property type="entry name" value="LON_SER"/>
    <property type="match status" value="1"/>
</dbReference>
<evidence type="ECO:0000256" key="11">
    <source>
        <dbReference type="ARBA" id="ARBA00053875"/>
    </source>
</evidence>
<dbReference type="Gene3D" id="1.20.58.1480">
    <property type="match status" value="1"/>
</dbReference>
<dbReference type="InterPro" id="IPR004815">
    <property type="entry name" value="Lon_bac/euk-typ"/>
</dbReference>
<dbReference type="SUPFAM" id="SSF54211">
    <property type="entry name" value="Ribosomal protein S5 domain 2-like"/>
    <property type="match status" value="1"/>
</dbReference>
<dbReference type="GO" id="GO:0043565">
    <property type="term" value="F:sequence-specific DNA binding"/>
    <property type="evidence" value="ECO:0007669"/>
    <property type="project" value="UniProtKB-UniRule"/>
</dbReference>
<evidence type="ECO:0000256" key="10">
    <source>
        <dbReference type="ARBA" id="ARBA00050665"/>
    </source>
</evidence>
<dbReference type="HAMAP" id="MF_01973">
    <property type="entry name" value="lon_bact"/>
    <property type="match status" value="1"/>
</dbReference>
<comment type="catalytic activity">
    <reaction evidence="10 15 16 19">
        <text>Hydrolysis of proteins in presence of ATP.</text>
        <dbReference type="EC" id="3.4.21.53"/>
    </reaction>
</comment>
<dbReference type="Pfam" id="PF00004">
    <property type="entry name" value="AAA"/>
    <property type="match status" value="1"/>
</dbReference>
<evidence type="ECO:0000313" key="23">
    <source>
        <dbReference type="EMBL" id="QMS85769.1"/>
    </source>
</evidence>
<dbReference type="GO" id="GO:0004252">
    <property type="term" value="F:serine-type endopeptidase activity"/>
    <property type="evidence" value="ECO:0007669"/>
    <property type="project" value="UniProtKB-UniRule"/>
</dbReference>
<evidence type="ECO:0000256" key="2">
    <source>
        <dbReference type="ARBA" id="ARBA00022490"/>
    </source>
</evidence>
<dbReference type="InterPro" id="IPR003111">
    <property type="entry name" value="Lon_prtase_N"/>
</dbReference>
<evidence type="ECO:0000256" key="15">
    <source>
        <dbReference type="HAMAP-Rule" id="MF_01973"/>
    </source>
</evidence>
<evidence type="ECO:0000256" key="16">
    <source>
        <dbReference type="PIRNR" id="PIRNR001174"/>
    </source>
</evidence>
<dbReference type="InterPro" id="IPR027543">
    <property type="entry name" value="Lon_bac"/>
</dbReference>
<dbReference type="GO" id="GO:0016887">
    <property type="term" value="F:ATP hydrolysis activity"/>
    <property type="evidence" value="ECO:0007669"/>
    <property type="project" value="UniProtKB-UniRule"/>
</dbReference>
<dbReference type="Gene3D" id="3.40.50.300">
    <property type="entry name" value="P-loop containing nucleotide triphosphate hydrolases"/>
    <property type="match status" value="1"/>
</dbReference>
<dbReference type="InterPro" id="IPR003959">
    <property type="entry name" value="ATPase_AAA_core"/>
</dbReference>
<dbReference type="FunFam" id="3.40.50.300:FF:000021">
    <property type="entry name" value="Lon protease homolog"/>
    <property type="match status" value="1"/>
</dbReference>
<evidence type="ECO:0000256" key="12">
    <source>
        <dbReference type="ARBA" id="ARBA00066743"/>
    </source>
</evidence>
<dbReference type="GO" id="GO:0005737">
    <property type="term" value="C:cytoplasm"/>
    <property type="evidence" value="ECO:0007669"/>
    <property type="project" value="UniProtKB-SubCell"/>
</dbReference>
<dbReference type="PIRSF" id="PIRSF001174">
    <property type="entry name" value="Lon_proteas"/>
    <property type="match status" value="1"/>
</dbReference>
<dbReference type="AlphaFoldDB" id="A0A7L7KTL7"/>
<feature type="active site" evidence="15 17">
    <location>
        <position position="681"/>
    </location>
</feature>
<dbReference type="KEGG" id="xcl:G4Z02_08430"/>
<comment type="subcellular location">
    <subcellularLocation>
        <location evidence="1 15 16">Cytoplasm</location>
    </subcellularLocation>
</comment>
<keyword evidence="8 15" id="KW-0346">Stress response</keyword>
<dbReference type="InterPro" id="IPR008269">
    <property type="entry name" value="Lon_proteolytic"/>
</dbReference>
<dbReference type="PRINTS" id="PR00830">
    <property type="entry name" value="ENDOLAPTASE"/>
</dbReference>
<dbReference type="FunFam" id="1.20.5.5270:FF:000002">
    <property type="entry name" value="Lon protease homolog"/>
    <property type="match status" value="1"/>
</dbReference>
<comment type="subunit">
    <text evidence="9 15 16">Homohexamer. Organized in a ring with a central cavity.</text>
</comment>
<dbReference type="Proteomes" id="UP000514720">
    <property type="component" value="Chromosome"/>
</dbReference>
<dbReference type="InterPro" id="IPR027417">
    <property type="entry name" value="P-loop_NTPase"/>
</dbReference>
<evidence type="ECO:0000256" key="18">
    <source>
        <dbReference type="PIRSR" id="PIRSR001174-2"/>
    </source>
</evidence>
<dbReference type="SUPFAM" id="SSF88697">
    <property type="entry name" value="PUA domain-like"/>
    <property type="match status" value="1"/>
</dbReference>